<evidence type="ECO:0000313" key="5">
    <source>
        <dbReference type="Proteomes" id="UP000671879"/>
    </source>
</evidence>
<feature type="binding site" evidence="2">
    <location>
        <begin position="249"/>
        <end position="250"/>
    </location>
    <ligand>
        <name>FAD</name>
        <dbReference type="ChEBI" id="CHEBI:57692"/>
    </ligand>
</feature>
<dbReference type="AlphaFoldDB" id="A0A9Q7EUV4"/>
<feature type="binding site" evidence="2">
    <location>
        <begin position="263"/>
        <end position="267"/>
    </location>
    <ligand>
        <name>FAD</name>
        <dbReference type="ChEBI" id="CHEBI:57692"/>
    </ligand>
</feature>
<comment type="similarity">
    <text evidence="1">Belongs to the ETF alpha-subunit/FixB family.</text>
</comment>
<dbReference type="SMART" id="SM00893">
    <property type="entry name" value="ETF"/>
    <property type="match status" value="1"/>
</dbReference>
<dbReference type="InterPro" id="IPR029035">
    <property type="entry name" value="DHS-like_NAD/FAD-binding_dom"/>
</dbReference>
<proteinExistence type="inferred from homology"/>
<dbReference type="PIRSF" id="PIRSF000089">
    <property type="entry name" value="Electra_flavoP_a"/>
    <property type="match status" value="1"/>
</dbReference>
<protein>
    <submittedName>
        <fullName evidence="4">Electron transfer flavoprotein subunit alpha/FixB family protein</fullName>
    </submittedName>
</protein>
<dbReference type="InterPro" id="IPR014731">
    <property type="entry name" value="ETF_asu_C"/>
</dbReference>
<evidence type="ECO:0000256" key="1">
    <source>
        <dbReference type="ARBA" id="ARBA00005817"/>
    </source>
</evidence>
<dbReference type="RefSeq" id="WP_274373203.1">
    <property type="nucleotide sequence ID" value="NZ_CP072943.1"/>
</dbReference>
<dbReference type="SUPFAM" id="SSF52467">
    <property type="entry name" value="DHS-like NAD/FAD-binding domain"/>
    <property type="match status" value="1"/>
</dbReference>
<dbReference type="GO" id="GO:0033539">
    <property type="term" value="P:fatty acid beta-oxidation using acyl-CoA dehydrogenase"/>
    <property type="evidence" value="ECO:0007669"/>
    <property type="project" value="TreeGrafter"/>
</dbReference>
<evidence type="ECO:0000313" key="4">
    <source>
        <dbReference type="EMBL" id="QTX32003.1"/>
    </source>
</evidence>
<dbReference type="InterPro" id="IPR014730">
    <property type="entry name" value="ETF_a/b_N"/>
</dbReference>
<dbReference type="CDD" id="cd01715">
    <property type="entry name" value="ETF_alpha"/>
    <property type="match status" value="1"/>
</dbReference>
<dbReference type="Gene3D" id="3.40.50.620">
    <property type="entry name" value="HUPs"/>
    <property type="match status" value="1"/>
</dbReference>
<dbReference type="Pfam" id="PF00766">
    <property type="entry name" value="ETF_alpha"/>
    <property type="match status" value="1"/>
</dbReference>
<organism evidence="4 5">
    <name type="scientific">Aminithiophilus ramosus</name>
    <dbReference type="NCBI Taxonomy" id="3029084"/>
    <lineage>
        <taxon>Bacteria</taxon>
        <taxon>Thermotogati</taxon>
        <taxon>Synergistota</taxon>
        <taxon>Synergistia</taxon>
        <taxon>Synergistales</taxon>
        <taxon>Aminithiophilaceae</taxon>
        <taxon>Aminithiophilus</taxon>
    </lineage>
</organism>
<evidence type="ECO:0000256" key="2">
    <source>
        <dbReference type="PIRSR" id="PIRSR000089-1"/>
    </source>
</evidence>
<dbReference type="InterPro" id="IPR014729">
    <property type="entry name" value="Rossmann-like_a/b/a_fold"/>
</dbReference>
<dbReference type="InterPro" id="IPR001308">
    <property type="entry name" value="ETF_a/FixB"/>
</dbReference>
<dbReference type="PANTHER" id="PTHR43153:SF1">
    <property type="entry name" value="ELECTRON TRANSFER FLAVOPROTEIN SUBUNIT ALPHA, MITOCHONDRIAL"/>
    <property type="match status" value="1"/>
</dbReference>
<dbReference type="GO" id="GO:0050660">
    <property type="term" value="F:flavin adenine dinucleotide binding"/>
    <property type="evidence" value="ECO:0007669"/>
    <property type="project" value="InterPro"/>
</dbReference>
<keyword evidence="2" id="KW-0274">FAD</keyword>
<keyword evidence="5" id="KW-1185">Reference proteome</keyword>
<comment type="cofactor">
    <cofactor evidence="2">
        <name>FAD</name>
        <dbReference type="ChEBI" id="CHEBI:57692"/>
    </cofactor>
    <text evidence="2">Binds 1 FAD per dimer.</text>
</comment>
<dbReference type="Gene3D" id="3.40.50.1220">
    <property type="entry name" value="TPP-binding domain"/>
    <property type="match status" value="1"/>
</dbReference>
<evidence type="ECO:0000259" key="3">
    <source>
        <dbReference type="SMART" id="SM00893"/>
    </source>
</evidence>
<feature type="binding site" evidence="2">
    <location>
        <position position="301"/>
    </location>
    <ligand>
        <name>FAD</name>
        <dbReference type="ChEBI" id="CHEBI:57692"/>
    </ligand>
</feature>
<feature type="binding site" evidence="2">
    <location>
        <begin position="280"/>
        <end position="287"/>
    </location>
    <ligand>
        <name>FAD</name>
        <dbReference type="ChEBI" id="CHEBI:57692"/>
    </ligand>
</feature>
<keyword evidence="2" id="KW-0285">Flavoprotein</keyword>
<dbReference type="SUPFAM" id="SSF52402">
    <property type="entry name" value="Adenine nucleotide alpha hydrolases-like"/>
    <property type="match status" value="1"/>
</dbReference>
<accession>A0A9Q7EUV4</accession>
<dbReference type="PANTHER" id="PTHR43153">
    <property type="entry name" value="ELECTRON TRANSFER FLAVOPROTEIN ALPHA"/>
    <property type="match status" value="1"/>
</dbReference>
<dbReference type="InterPro" id="IPR033947">
    <property type="entry name" value="ETF_alpha_N"/>
</dbReference>
<sequence length="340" mass="36427">MRRSERQGKGGVFVVAEIRNGRTHSCTYELTSKARELADSRGTSVTVVVLRAPAADEPRELFLYGADEVLLVEDRRLASLDALVQARIVARLIEEGDPEIVLAPATTTGRTVLPAVAALVETGLTADCTGLSIDDETGLLLQTRPAIGGNVMATIKTPDHLPQMATVRPKTFPVAPPRERPGRIERPRLDEALFASSVVCLSDEVVAGDETNIQDLDVVVSGGKGLKRPEGFALIRELARLLDGGVGASRPTVEAKWMAYPHQVGLSGKVVAPRVYIAAGISGAVQHLAGMQTAETIIAINKDPEAPIFRVADVALCGDLYDIVPRLIEALDRERGKLHD</sequence>
<dbReference type="Proteomes" id="UP000671879">
    <property type="component" value="Chromosome"/>
</dbReference>
<name>A0A9Q7EUV4_9BACT</name>
<gene>
    <name evidence="4" type="ORF">KAR29_11885</name>
</gene>
<dbReference type="Pfam" id="PF01012">
    <property type="entry name" value="ETF"/>
    <property type="match status" value="1"/>
</dbReference>
<feature type="domain" description="Electron transfer flavoprotein alpha/beta-subunit N-terminal" evidence="3">
    <location>
        <begin position="12"/>
        <end position="198"/>
    </location>
</feature>
<dbReference type="GO" id="GO:0009055">
    <property type="term" value="F:electron transfer activity"/>
    <property type="evidence" value="ECO:0007669"/>
    <property type="project" value="InterPro"/>
</dbReference>
<dbReference type="EMBL" id="CP072943">
    <property type="protein sequence ID" value="QTX32003.1"/>
    <property type="molecule type" value="Genomic_DNA"/>
</dbReference>
<dbReference type="KEGG" id="aram:KAR29_11885"/>
<reference evidence="5" key="1">
    <citation type="submission" date="2021-04" db="EMBL/GenBank/DDBJ databases">
        <title>A novel Synergistetes isolate from a pyrite-forming mixed culture.</title>
        <authorList>
            <person name="Bunk B."/>
            <person name="Sproer C."/>
            <person name="Spring S."/>
            <person name="Pester M."/>
        </authorList>
    </citation>
    <scope>NUCLEOTIDE SEQUENCE [LARGE SCALE GENOMIC DNA]</scope>
    <source>
        <strain evidence="5">J.5.4.2-T.3.5.2</strain>
    </source>
</reference>